<proteinExistence type="predicted"/>
<dbReference type="STRING" id="582899.Hden_1170"/>
<evidence type="ECO:0000313" key="2">
    <source>
        <dbReference type="Proteomes" id="UP000002033"/>
    </source>
</evidence>
<dbReference type="AlphaFoldDB" id="D8JVU4"/>
<gene>
    <name evidence="1" type="ordered locus">Hden_1170</name>
</gene>
<protein>
    <submittedName>
        <fullName evidence="1">Uncharacterized protein</fullName>
    </submittedName>
</protein>
<reference evidence="2" key="1">
    <citation type="journal article" date="2011" name="J. Bacteriol.">
        <title>Genome sequences of eight morphologically diverse alphaproteobacteria.</title>
        <authorList>
            <consortium name="US DOE Joint Genome Institute"/>
            <person name="Brown P.J."/>
            <person name="Kysela D.T."/>
            <person name="Buechlein A."/>
            <person name="Hemmerich C."/>
            <person name="Brun Y.V."/>
        </authorList>
    </citation>
    <scope>NUCLEOTIDE SEQUENCE [LARGE SCALE GENOMIC DNA]</scope>
    <source>
        <strain evidence="2">ATCC 51888 / DSM 1869 / NCIB 11706 / TK 0415</strain>
    </source>
</reference>
<evidence type="ECO:0000313" key="1">
    <source>
        <dbReference type="EMBL" id="ADJ22983.1"/>
    </source>
</evidence>
<accession>D8JVU4</accession>
<keyword evidence="2" id="KW-1185">Reference proteome</keyword>
<sequence length="66" mass="7342">MTQRGDQVSTQELEQTLRVLAKLVASNGGGDYVPLFVRIEDELKARRASSDARSRARALLQQEQAI</sequence>
<name>D8JVU4_HYPDA</name>
<dbReference type="KEGG" id="hdn:Hden_1170"/>
<organism evidence="1 2">
    <name type="scientific">Hyphomicrobium denitrificans (strain ATCC 51888 / DSM 1869 / NCIMB 11706 / TK 0415)</name>
    <dbReference type="NCBI Taxonomy" id="582899"/>
    <lineage>
        <taxon>Bacteria</taxon>
        <taxon>Pseudomonadati</taxon>
        <taxon>Pseudomonadota</taxon>
        <taxon>Alphaproteobacteria</taxon>
        <taxon>Hyphomicrobiales</taxon>
        <taxon>Hyphomicrobiaceae</taxon>
        <taxon>Hyphomicrobium</taxon>
    </lineage>
</organism>
<dbReference type="Proteomes" id="UP000002033">
    <property type="component" value="Chromosome"/>
</dbReference>
<dbReference type="HOGENOM" id="CLU_2825279_0_0_5"/>
<dbReference type="EMBL" id="CP002083">
    <property type="protein sequence ID" value="ADJ22983.1"/>
    <property type="molecule type" value="Genomic_DNA"/>
</dbReference>